<accession>A0A1M5N3N6</accession>
<keyword evidence="5" id="KW-1185">Reference proteome</keyword>
<dbReference type="PANTHER" id="PTHR10204:SF34">
    <property type="entry name" value="NAD(P)H DEHYDROGENASE [QUINONE] 1 ISOFORM 1"/>
    <property type="match status" value="1"/>
</dbReference>
<protein>
    <submittedName>
        <fullName evidence="4">NAD(P)H dehydrogenase (Quinone)</fullName>
    </submittedName>
</protein>
<dbReference type="InterPro" id="IPR029039">
    <property type="entry name" value="Flavoprotein-like_sf"/>
</dbReference>
<dbReference type="EMBL" id="FQWY01000014">
    <property type="protein sequence ID" value="SHG84170.1"/>
    <property type="molecule type" value="Genomic_DNA"/>
</dbReference>
<dbReference type="AlphaFoldDB" id="A0A1M5N3N6"/>
<dbReference type="PANTHER" id="PTHR10204">
    <property type="entry name" value="NAD P H OXIDOREDUCTASE-RELATED"/>
    <property type="match status" value="1"/>
</dbReference>
<evidence type="ECO:0000259" key="3">
    <source>
        <dbReference type="Pfam" id="PF02525"/>
    </source>
</evidence>
<gene>
    <name evidence="4" type="ORF">SAMN02745221_01097</name>
</gene>
<proteinExistence type="inferred from homology"/>
<evidence type="ECO:0000256" key="2">
    <source>
        <dbReference type="ARBA" id="ARBA00023002"/>
    </source>
</evidence>
<dbReference type="STRING" id="1123382.SAMN02745221_01097"/>
<dbReference type="OrthoDB" id="9805976at2"/>
<organism evidence="4 5">
    <name type="scientific">Thermosyntropha lipolytica DSM 11003</name>
    <dbReference type="NCBI Taxonomy" id="1123382"/>
    <lineage>
        <taxon>Bacteria</taxon>
        <taxon>Bacillati</taxon>
        <taxon>Bacillota</taxon>
        <taxon>Clostridia</taxon>
        <taxon>Eubacteriales</taxon>
        <taxon>Syntrophomonadaceae</taxon>
        <taxon>Thermosyntropha</taxon>
    </lineage>
</organism>
<dbReference type="InterPro" id="IPR051545">
    <property type="entry name" value="NAD(P)H_dehydrogenase_qn"/>
</dbReference>
<dbReference type="Proteomes" id="UP000242329">
    <property type="component" value="Unassembled WGS sequence"/>
</dbReference>
<dbReference type="InterPro" id="IPR003680">
    <property type="entry name" value="Flavodoxin_fold"/>
</dbReference>
<dbReference type="Gene3D" id="3.40.50.360">
    <property type="match status" value="1"/>
</dbReference>
<dbReference type="RefSeq" id="WP_073091165.1">
    <property type="nucleotide sequence ID" value="NZ_FQWY01000014.1"/>
</dbReference>
<dbReference type="SUPFAM" id="SSF52218">
    <property type="entry name" value="Flavoproteins"/>
    <property type="match status" value="1"/>
</dbReference>
<dbReference type="Pfam" id="PF02525">
    <property type="entry name" value="Flavodoxin_2"/>
    <property type="match status" value="1"/>
</dbReference>
<evidence type="ECO:0000313" key="5">
    <source>
        <dbReference type="Proteomes" id="UP000242329"/>
    </source>
</evidence>
<dbReference type="GO" id="GO:0003955">
    <property type="term" value="F:NAD(P)H dehydrogenase (quinone) activity"/>
    <property type="evidence" value="ECO:0007669"/>
    <property type="project" value="TreeGrafter"/>
</dbReference>
<feature type="domain" description="Flavodoxin-like fold" evidence="3">
    <location>
        <begin position="1"/>
        <end position="186"/>
    </location>
</feature>
<reference evidence="5" key="1">
    <citation type="submission" date="2016-11" db="EMBL/GenBank/DDBJ databases">
        <authorList>
            <person name="Varghese N."/>
            <person name="Submissions S."/>
        </authorList>
    </citation>
    <scope>NUCLEOTIDE SEQUENCE [LARGE SCALE GENOMIC DNA]</scope>
    <source>
        <strain evidence="5">DSM 11003</strain>
    </source>
</reference>
<keyword evidence="2" id="KW-0560">Oxidoreductase</keyword>
<evidence type="ECO:0000313" key="4">
    <source>
        <dbReference type="EMBL" id="SHG84170.1"/>
    </source>
</evidence>
<sequence length="193" mass="21549">MQALLVYAHPNPLSFNAAIAAVVKEELQKKGVEVKVKDLYAMNFNPVLSREDFEGFHTGNIPADIKREQEDVKNADIVILVAPIWWYSVPAIMRGYMDRVFSVGFAYEYTESGPRGLLTGKKGLVITTAGADENAAKATGLDKVIDWGIAQALFGFCGFAEYKSKIFYAVTTVSDEERKNMLNEVRRLIQEFV</sequence>
<evidence type="ECO:0000256" key="1">
    <source>
        <dbReference type="ARBA" id="ARBA00006252"/>
    </source>
</evidence>
<name>A0A1M5N3N6_9FIRM</name>
<comment type="similarity">
    <text evidence="1">Belongs to the NAD(P)H dehydrogenase (quinone) family.</text>
</comment>
<dbReference type="GO" id="GO:0005829">
    <property type="term" value="C:cytosol"/>
    <property type="evidence" value="ECO:0007669"/>
    <property type="project" value="TreeGrafter"/>
</dbReference>